<proteinExistence type="predicted"/>
<dbReference type="AlphaFoldDB" id="A0A915IDB6"/>
<dbReference type="Proteomes" id="UP000887565">
    <property type="component" value="Unplaced"/>
</dbReference>
<organism evidence="1 2">
    <name type="scientific">Romanomermis culicivorax</name>
    <name type="common">Nematode worm</name>
    <dbReference type="NCBI Taxonomy" id="13658"/>
    <lineage>
        <taxon>Eukaryota</taxon>
        <taxon>Metazoa</taxon>
        <taxon>Ecdysozoa</taxon>
        <taxon>Nematoda</taxon>
        <taxon>Enoplea</taxon>
        <taxon>Dorylaimia</taxon>
        <taxon>Mermithida</taxon>
        <taxon>Mermithoidea</taxon>
        <taxon>Mermithidae</taxon>
        <taxon>Romanomermis</taxon>
    </lineage>
</organism>
<accession>A0A915IDB6</accession>
<evidence type="ECO:0000313" key="2">
    <source>
        <dbReference type="WBParaSite" id="nRc.2.0.1.t11887-RA"/>
    </source>
</evidence>
<name>A0A915IDB6_ROMCU</name>
<reference evidence="2" key="1">
    <citation type="submission" date="2022-11" db="UniProtKB">
        <authorList>
            <consortium name="WormBaseParasite"/>
        </authorList>
    </citation>
    <scope>IDENTIFICATION</scope>
</reference>
<sequence length="93" mass="10394">MYNSSQPTSAGFKLLQYYHGQPAEQVLASKIINEQTIIVTTQLKYDPPSLLDLNLPLVTPDTPPRATIIESTTSTIAIIMAPLWTWTMPQQHL</sequence>
<dbReference type="WBParaSite" id="nRc.2.0.1.t11887-RA">
    <property type="protein sequence ID" value="nRc.2.0.1.t11887-RA"/>
    <property type="gene ID" value="nRc.2.0.1.g11887"/>
</dbReference>
<protein>
    <submittedName>
        <fullName evidence="2">Uncharacterized protein</fullName>
    </submittedName>
</protein>
<evidence type="ECO:0000313" key="1">
    <source>
        <dbReference type="Proteomes" id="UP000887565"/>
    </source>
</evidence>
<keyword evidence="1" id="KW-1185">Reference proteome</keyword>